<feature type="binding site" evidence="10">
    <location>
        <begin position="19"/>
        <end position="26"/>
    </location>
    <ligand>
        <name>ATP</name>
        <dbReference type="ChEBI" id="CHEBI:30616"/>
    </ligand>
</feature>
<evidence type="ECO:0000256" key="13">
    <source>
        <dbReference type="RuleBase" id="RU003785"/>
    </source>
</evidence>
<comment type="caution">
    <text evidence="10">Lacks conserved residue(s) required for the propagation of feature annotation.</text>
</comment>
<evidence type="ECO:0000313" key="15">
    <source>
        <dbReference type="Proteomes" id="UP000005551"/>
    </source>
</evidence>
<organism evidence="14 15">
    <name type="scientific">Nitritalea halalkaliphila LW7</name>
    <dbReference type="NCBI Taxonomy" id="1189621"/>
    <lineage>
        <taxon>Bacteria</taxon>
        <taxon>Pseudomonadati</taxon>
        <taxon>Bacteroidota</taxon>
        <taxon>Cytophagia</taxon>
        <taxon>Cytophagales</taxon>
        <taxon>Cyclobacteriaceae</taxon>
        <taxon>Nitritalea</taxon>
    </lineage>
</organism>
<dbReference type="InterPro" id="IPR018022">
    <property type="entry name" value="IPT"/>
</dbReference>
<evidence type="ECO:0000313" key="14">
    <source>
        <dbReference type="EMBL" id="EIM76174.1"/>
    </source>
</evidence>
<feature type="region of interest" description="Interaction with substrate tRNA" evidence="10">
    <location>
        <begin position="44"/>
        <end position="47"/>
    </location>
</feature>
<dbReference type="Pfam" id="PF01715">
    <property type="entry name" value="IPPT"/>
    <property type="match status" value="1"/>
</dbReference>
<dbReference type="InterPro" id="IPR027417">
    <property type="entry name" value="P-loop_NTPase"/>
</dbReference>
<dbReference type="PANTHER" id="PTHR11088:SF60">
    <property type="entry name" value="TRNA DIMETHYLALLYLTRANSFERASE"/>
    <property type="match status" value="1"/>
</dbReference>
<dbReference type="GO" id="GO:0052381">
    <property type="term" value="F:tRNA dimethylallyltransferase activity"/>
    <property type="evidence" value="ECO:0007669"/>
    <property type="project" value="UniProtKB-UniRule"/>
</dbReference>
<comment type="cofactor">
    <cofactor evidence="1 10">
        <name>Mg(2+)</name>
        <dbReference type="ChEBI" id="CHEBI:18420"/>
    </cofactor>
</comment>
<comment type="caution">
    <text evidence="14">The sequence shown here is derived from an EMBL/GenBank/DDBJ whole genome shotgun (WGS) entry which is preliminary data.</text>
</comment>
<dbReference type="Gene3D" id="3.40.50.300">
    <property type="entry name" value="P-loop containing nucleotide triphosphate hydrolases"/>
    <property type="match status" value="1"/>
</dbReference>
<keyword evidence="15" id="KW-1185">Reference proteome</keyword>
<evidence type="ECO:0000256" key="7">
    <source>
        <dbReference type="ARBA" id="ARBA00022840"/>
    </source>
</evidence>
<dbReference type="InterPro" id="IPR039657">
    <property type="entry name" value="Dimethylallyltransferase"/>
</dbReference>
<dbReference type="GO" id="GO:0005524">
    <property type="term" value="F:ATP binding"/>
    <property type="evidence" value="ECO:0007669"/>
    <property type="project" value="UniProtKB-UniRule"/>
</dbReference>
<evidence type="ECO:0000256" key="11">
    <source>
        <dbReference type="RuleBase" id="RU003783"/>
    </source>
</evidence>
<reference evidence="14 15" key="1">
    <citation type="submission" date="2012-05" db="EMBL/GenBank/DDBJ databases">
        <title>Genome sequence of Nitritalea halalkaliphila LW7.</title>
        <authorList>
            <person name="Jangir P.K."/>
            <person name="Singh A."/>
            <person name="Shivaji S."/>
            <person name="Sharma R."/>
        </authorList>
    </citation>
    <scope>NUCLEOTIDE SEQUENCE [LARGE SCALE GENOMIC DNA]</scope>
    <source>
        <strain evidence="14 15">LW7</strain>
    </source>
</reference>
<dbReference type="GO" id="GO:0006400">
    <property type="term" value="P:tRNA modification"/>
    <property type="evidence" value="ECO:0007669"/>
    <property type="project" value="TreeGrafter"/>
</dbReference>
<dbReference type="PATRIC" id="fig|1189621.3.peg.2321"/>
<feature type="region of interest" description="Interaction with substrate tRNA" evidence="10">
    <location>
        <begin position="168"/>
        <end position="172"/>
    </location>
</feature>
<dbReference type="OrthoDB" id="9776390at2"/>
<dbReference type="EMBL" id="AJYA01000023">
    <property type="protein sequence ID" value="EIM76174.1"/>
    <property type="molecule type" value="Genomic_DNA"/>
</dbReference>
<evidence type="ECO:0000256" key="10">
    <source>
        <dbReference type="HAMAP-Rule" id="MF_00185"/>
    </source>
</evidence>
<evidence type="ECO:0000256" key="12">
    <source>
        <dbReference type="RuleBase" id="RU003784"/>
    </source>
</evidence>
<feature type="site" description="Interaction with substrate tRNA" evidence="10">
    <location>
        <position position="132"/>
    </location>
</feature>
<dbReference type="RefSeq" id="WP_009055253.1">
    <property type="nucleotide sequence ID" value="NZ_AJYA01000023.1"/>
</dbReference>
<comment type="function">
    <text evidence="2 10 12">Catalyzes the transfer of a dimethylallyl group onto the adenine at position 37 in tRNAs that read codons beginning with uridine, leading to the formation of N6-(dimethylallyl)adenosine (i(6)A).</text>
</comment>
<name>I5C2X2_9BACT</name>
<evidence type="ECO:0000256" key="8">
    <source>
        <dbReference type="ARBA" id="ARBA00022842"/>
    </source>
</evidence>
<gene>
    <name evidence="10 14" type="primary">miaA</name>
    <name evidence="14" type="ORF">A3SI_11134</name>
</gene>
<keyword evidence="6 10" id="KW-0547">Nucleotide-binding</keyword>
<dbReference type="Proteomes" id="UP000005551">
    <property type="component" value="Unassembled WGS sequence"/>
</dbReference>
<comment type="subunit">
    <text evidence="10">Monomer.</text>
</comment>
<proteinExistence type="inferred from homology"/>
<keyword evidence="4 10" id="KW-0808">Transferase</keyword>
<protein>
    <recommendedName>
        <fullName evidence="10">tRNA dimethylallyltransferase</fullName>
        <ecNumber evidence="10">2.5.1.75</ecNumber>
    </recommendedName>
    <alternativeName>
        <fullName evidence="10">Dimethylallyl diphosphate:tRNA dimethylallyltransferase</fullName>
        <shortName evidence="10">DMAPP:tRNA dimethylallyltransferase</shortName>
        <shortName evidence="10">DMATase</shortName>
    </alternativeName>
    <alternativeName>
        <fullName evidence="10">Isopentenyl-diphosphate:tRNA isopentenyltransferase</fullName>
        <shortName evidence="10">IPP transferase</shortName>
        <shortName evidence="10">IPPT</shortName>
        <shortName evidence="10">IPTase</shortName>
    </alternativeName>
</protein>
<evidence type="ECO:0000256" key="9">
    <source>
        <dbReference type="ARBA" id="ARBA00049563"/>
    </source>
</evidence>
<keyword evidence="5 10" id="KW-0819">tRNA processing</keyword>
<dbReference type="AlphaFoldDB" id="I5C2X2"/>
<evidence type="ECO:0000256" key="3">
    <source>
        <dbReference type="ARBA" id="ARBA00005842"/>
    </source>
</evidence>
<feature type="binding site" evidence="10">
    <location>
        <begin position="21"/>
        <end position="26"/>
    </location>
    <ligand>
        <name>substrate</name>
    </ligand>
</feature>
<keyword evidence="8 10" id="KW-0460">Magnesium</keyword>
<accession>I5C2X2</accession>
<evidence type="ECO:0000256" key="5">
    <source>
        <dbReference type="ARBA" id="ARBA00022694"/>
    </source>
</evidence>
<dbReference type="Gene3D" id="1.10.20.140">
    <property type="match status" value="1"/>
</dbReference>
<comment type="catalytic activity">
    <reaction evidence="9 10 11">
        <text>adenosine(37) in tRNA + dimethylallyl diphosphate = N(6)-dimethylallyladenosine(37) in tRNA + diphosphate</text>
        <dbReference type="Rhea" id="RHEA:26482"/>
        <dbReference type="Rhea" id="RHEA-COMP:10162"/>
        <dbReference type="Rhea" id="RHEA-COMP:10375"/>
        <dbReference type="ChEBI" id="CHEBI:33019"/>
        <dbReference type="ChEBI" id="CHEBI:57623"/>
        <dbReference type="ChEBI" id="CHEBI:74411"/>
        <dbReference type="ChEBI" id="CHEBI:74415"/>
        <dbReference type="EC" id="2.5.1.75"/>
    </reaction>
</comment>
<evidence type="ECO:0000256" key="6">
    <source>
        <dbReference type="ARBA" id="ARBA00022741"/>
    </source>
</evidence>
<keyword evidence="7 10" id="KW-0067">ATP-binding</keyword>
<evidence type="ECO:0000256" key="4">
    <source>
        <dbReference type="ARBA" id="ARBA00022679"/>
    </source>
</evidence>
<dbReference type="STRING" id="1189621.A3SI_11134"/>
<comment type="similarity">
    <text evidence="3 10 13">Belongs to the IPP transferase family.</text>
</comment>
<dbReference type="PANTHER" id="PTHR11088">
    <property type="entry name" value="TRNA DIMETHYLALLYLTRANSFERASE"/>
    <property type="match status" value="1"/>
</dbReference>
<dbReference type="SUPFAM" id="SSF52540">
    <property type="entry name" value="P-loop containing nucleoside triphosphate hydrolases"/>
    <property type="match status" value="2"/>
</dbReference>
<dbReference type="HAMAP" id="MF_00185">
    <property type="entry name" value="IPP_trans"/>
    <property type="match status" value="1"/>
</dbReference>
<evidence type="ECO:0000256" key="2">
    <source>
        <dbReference type="ARBA" id="ARBA00003213"/>
    </source>
</evidence>
<dbReference type="EC" id="2.5.1.75" evidence="10"/>
<evidence type="ECO:0000256" key="1">
    <source>
        <dbReference type="ARBA" id="ARBA00001946"/>
    </source>
</evidence>
<dbReference type="NCBIfam" id="TIGR00174">
    <property type="entry name" value="miaA"/>
    <property type="match status" value="1"/>
</dbReference>
<sequence>MNDVARIKPFKPILITVVGPTAVGKTSLCITLAEKLHIPILSADSRQFFREMEIGTAKPTHEERLKVTHYFVDHKSIHDAYDVNLFEKEVLNFMDTYFKQKKVLLLTGGSGLYVDAITKGFDPIPPIAPHFRERAQQLFQSEGLAALQREIRQLDPAYAAEVDMQNPQRLMRALEVCWGTGVPYSGFRQKQLPERPFRTIKIGLERPREELYARIDQRMDLMLEAGLLREVEALYPYRELNALQTVGYTELFAYLEGQYDYDEAVRLLKRNSRRYAKRQLTWFRRDPEIHWFHPDAIEDILRFIDKKIAAPE</sequence>
<feature type="site" description="Interaction with substrate tRNA" evidence="10">
    <location>
        <position position="110"/>
    </location>
</feature>